<feature type="transmembrane region" description="Helical" evidence="1">
    <location>
        <begin position="7"/>
        <end position="29"/>
    </location>
</feature>
<dbReference type="SUPFAM" id="SSF52266">
    <property type="entry name" value="SGNH hydrolase"/>
    <property type="match status" value="1"/>
</dbReference>
<dbReference type="Pfam" id="PF00657">
    <property type="entry name" value="Lipase_GDSL"/>
    <property type="match status" value="1"/>
</dbReference>
<sequence>MKKKKKLIIVTSISAMMGIGVIAGVSTWIATHKPEQVDRGGNIIDKEKEDEDKKFEIINPSDDNIIDFDTVVKDNPNVDLPEEKIKSNNLISKDTKIKYVAIGDSITAGFDGTLDKDYKGSYENGVVNGLSYPSYLSRLFNQINRLESFNNYSVTASTINEWIDLLQIASNSRNLVDESKLISRFGKDYKLLANEIVKQLKNSNLITLSIGANDLIHTFIDAIKESNITQSLQLILNDNPTFGPLIENVKKVLDNSIKEVSKRLQIFASQIKSIAPQANINFISYPTPFLKLKYMIDDFIKKFAGDIAKDFSLTDFFTDILNNTIKLTASKNGINYIDPVNNEFWNKNSQKMSSIWFDIHPNTNGYKKMAVDLFIKLTNPSLNIKDYENLGNFNFSNEFLKSDYQTVSHQIEIDDYSKVIKEIIGASDWEFINKKDDFELQIDSLRSTDNFGKRMLRVSGSFKKITQGLISTLVKSDYIKIIDPNGSLQNFLTENNFKRSEQIVEWLLNSGYLSDLISNLQNEITKLVEENPKASIFDDGVISKILINSLTDEKSILNLLKTLAKSDFIQQNKNEIRKLSSNLKNSKLIEILFSKLKVFVSPYITKLIDNPNFTQEKVSELIEKSIQQNDLEDAIIALINDFLDTSDEIEEVNSFYDLFVKIISNGKTVKALKNPISKVIQILLSDKEVISLISNKVKEFLNEYDILLNVDEKRFDLLLQSLLNNESIKDLANSLVNVSVESIINFVRNNHQNYNEISKLLVDAIKSILNSSSSSNLDITQLLIPVFEILNSNVLDNNIDIIETMLYNFLESKKINHSGLIFSIIPSNIKQLVDDFTNIEELKNKFSNIINNENNKNILVKSIINAIKEKTKSKVQINDVNDILFFVAKGFAQNDRDSILEFVKSIKDELEIEKSIRKIIEKFYEIIELDHTTLENSKLISDVTLLVDSFIKDDKNIETLIDNLLYAIKNSNNFGSLKDNTSNLLISYIKNLLNISEFNFNEILKKLLNSEIVNENQNAIRDLIKATVNYLLEDNNQYLEMLLTSILGDGNNSNSQLISTISSKLKTNSFKLIINRFINNLLSENWVNKLKNEPLSTIIYNSLKDKVIINEIKNNKETIISLLKLPKIKTSIVELIIKQTKELGLHEEIFNYDEFASNLFENLINSVLRKSEVNDILDLIINTFENSSSLNQFLDDVKNQLSQNSVNLLKTFLPSIVKSLKDVNSPIKTSQFIQNIIKLIINQDNVVKFLDSLQIQTKFDLTKYDELKRFITNELMDEKFKKLIGKISLALVDGIQKTNIYADNIIDEIIKQTFSSSNIDQELISIVNDKLIKAMNNEAVQELMTKLLMKTIEELNYGWIFENVQNPEFVVTKLIKLIVKSNDKLGISQKILQSLLSQLSSNGTQLNIKDILLTFSSLFNIESEDGEKTIVEFINSLATEQEISKLATDLKTIIMNVFNKIKNDPKFLNTITTKLFESVDMKSIFAQQGDFEELIIEIFNNENFNLLLNQIIDLFFGNVEKLDKASNFEELFKVLFANFKFNELGQNLDNLFNDLINSESFLKLLTNIIKNQFILIDSGLSETQIQKLSTDLANDIPQILNILGVKNNLFSSMAIELDNLNKDNKLVNFKQILDVIIKKLSSDLSFDLKNKLNKLLKLNSIQSNKEEFISLISAYLTTIKDKFINESLYEKLFEIEYQENKKINLLIDKNEIYSLLNLIKVNPNFDKLVINLTRNIINNPDVLISNDTKDIINSLIFSSDSQSKNILVSLIENVLEQFDISELQKTLNKFIERLCIDNNLTYSTEQINLFTTSFINYLKNDQSKLNISKISFAVSKSIKNSSNIDEFIKNIQVELLQIININNYEFVKEILNSDFISPLKEFISENFDYLYNKIFDEINIFEKIKNIDLSSQLNIKNDKINPNFVSIIEMLESDSDFRNVFKQIIKDTIINIDKYKEANSYIELVSLILKNQENLSKNSEQIKNIINKLLNNTELKELASIIIEDKLFNNVDLNEIFDGVTNTSRFTSNIIELITSANNKFNLSSLILNNLIKGISNENFSINEFLSSLFSDFKNIYLSNEKDIIEFIKYILNQKIWTEDKQNILQIIKNIINSNLSKIINFDSLLNILVNDTEYLDIQSLKSIIEITTGTREFKNIINKIIHGINTYNINLENVTTYNQLFSELLKNTDFNSIRSDVKNLVNSLLKNHDVQINISLIIEKVIYKFTKITPNNTVKKLSEDLATNLHTILEYNELLNKIIDSIFDKVEEIKVDNSNFEQIISEIPNSITNSVKQVISDPLDFVKFIFNNPLISNNYQGLNYIIQNGLENIINIPQVKDWITNLSDLIDEKWVDRDEIRNLISELITNNKFINLVKNSATNLLKSNKWINKNTIDEIVFEALKQSQLLNNYQEITEILNSVLKSNPLTETFNKILNNLLIDNNIINKNEKLSIALTNSLYDVLITNDSFDLLNKIFEIINNNLNSSLTFEQLFNQIKPELLSSIKQNYYQIVKNIFDSRVISKNKDEINRFINTLLNNFVPNNIEKWVDRIDLTEYTARYEFNESEIKNALVDVFNSTHIVDMTDAIIDDISARENIYKNTNNIEEFVQTLLWNNQTREKIENSLSSILKEFISKPNIKNIIKKILVKELNGPTIDLILEGVSNKENLVSNIIDIYSDVDSVINLTKSIVSSITEEIKSNGFSISISSIVSNIFSKIKENNFNSENAKEIGFNLIKVILDSKLVNENKDDLIKIINNLIKLLSNEQTISQLIDGLSDSAKNELFKYSDKDDLVQIIKFISTNTNFNQIINVITQDLLNNVGVLKQALNFDDFISKILSLVNFDKLRDDIKGLINDLLTNQNIRKILKKILNQTLTSYGATNDNKLELMISDIVNEIDVLVSDLELLEPIIDKTIDLINSAKNSDNPNSFLVQIPTEISKIISNKISENPYQFVNGIIEHKSIKNNFDTLTRTVQEILIFLINDGTIENILIKQINSIDPSNELFNYANKNDLIELIRFILKDIDFQNIIKNITPKLLNNREWLNNINSINELIKSIFKINGIIDENKTNINNLVEKIITNTQVKSIATKSLIYISKQNEINLNISGINQLVGSTLDSIIPILKELNLYEELISDVLNILKDPLNITTSINQLINKLKNKLVENNFEIIQKLLASWIFNDTKNKATLKAIVSELLNKLDNPQNIKNFVKTLGLEKLLEKFNLTSEQISTLSVKILNNNNTISLLKDIAYNIIENSAEYSTSQNYNDLIKKVFNKTSIQNLFKTNFSSVIKELLNDNEVRNIIVDPLNSLLTKLENNWLLKNTLDSKSLLSELLTVVNSINNNLNLTDKLINALIDEFKINGIEINFTNVINSISNSLTGEFENNLDQKVTDLVKIVAQTNIFRNSTNYYDLKIVLTNILEYLNQNQIIANAFVNSLSSSTLNEIYKYTDESSLKAAITIIFDNQHLKNSVFAILDSVKTKNDRISQANNLTQIIQISLDDAAIRNTIKDELKLLLRDIFTDPTIKTILNNVVKHFFNFVEINSTNIPEADSFMRMIVDDLYNLLNRLDLIDNLVDPLIDQIGSSNNIISLFSSITSQIFDNLKITEYATFSKFLKDNLVTQNKKTIVKIISHIINKLTSDETKIRRILEKLDIPSLLLGETSTLDKNKINNFIIKVLKNEDLKKLLTILVEEVINNNLEYSKLNNWWELINKLLNSSKSTDIKNSIKKWLTDTVNSNDIDFENGMGELLVEILRKSGFNLIEDDKKLFGRVMKNALKAIVNTNDFDQIINKIYDNIKNLKPSASNPITSEKISEAVMKGVLSIISNDDGSAIQVIKILDKSELIGKIINQIGSADFVKLIDRIFESSSLTQNTGIYSILKPILSPNSSSSSSSSSSVKVEIGTLNVLTIPDKAKGFLAQIFKPFYEELFKKAINKSLPTFKQDTVEYRNLFRVTEIVLWFLWNNNPSGVTYWNTNLLRATTLEGIVNLAHQKAMWDDLYIPIYKKPIDVLRDETAYRKIGFINGGFNMEFVFGSRSNWTNNNNYDPDQLLAYIYYIKNGNDRHNSNKTKEQVLWEALERGYLGPKK</sequence>
<keyword evidence="3" id="KW-1185">Reference proteome</keyword>
<dbReference type="KEGG" id="mans:FRW55_00660"/>
<reference evidence="2 3" key="1">
    <citation type="journal article" date="2019" name="Microbiol. Resour. Announc.">
        <title>Complete Genome Sequences of Three Mycoplasma anserisalpingitis (Mycoplasma sp. 1220) Strains.</title>
        <authorList>
            <person name="Grozner D."/>
            <person name="Forro B."/>
            <person name="Kovacs A.B."/>
            <person name="Marton S."/>
            <person name="Banyai K."/>
            <person name="Kreizinger Z."/>
            <person name="Sulyok K.M."/>
            <person name="Gyuranecz M."/>
        </authorList>
    </citation>
    <scope>NUCLEOTIDE SEQUENCE [LARGE SCALE GENOMIC DNA]</scope>
    <source>
        <strain evidence="2 3">ATCC:BAA-2147</strain>
    </source>
</reference>
<evidence type="ECO:0000256" key="1">
    <source>
        <dbReference type="SAM" id="Phobius"/>
    </source>
</evidence>
<dbReference type="Proteomes" id="UP000318927">
    <property type="component" value="Chromosome"/>
</dbReference>
<gene>
    <name evidence="2" type="ORF">FRW55_00660</name>
</gene>
<accession>A0A5B8JWS7</accession>
<organism evidence="2 3">
    <name type="scientific">Mycoplasma anserisalpingitidis</name>
    <dbReference type="NCBI Taxonomy" id="519450"/>
    <lineage>
        <taxon>Bacteria</taxon>
        <taxon>Bacillati</taxon>
        <taxon>Mycoplasmatota</taxon>
        <taxon>Mollicutes</taxon>
        <taxon>Mycoplasmataceae</taxon>
        <taxon>Mycoplasma</taxon>
    </lineage>
</organism>
<evidence type="ECO:0000313" key="3">
    <source>
        <dbReference type="Proteomes" id="UP000318927"/>
    </source>
</evidence>
<keyword evidence="1" id="KW-0472">Membrane</keyword>
<dbReference type="Gene3D" id="3.40.50.1110">
    <property type="entry name" value="SGNH hydrolase"/>
    <property type="match status" value="1"/>
</dbReference>
<dbReference type="InterPro" id="IPR036514">
    <property type="entry name" value="SGNH_hydro_sf"/>
</dbReference>
<dbReference type="EMBL" id="CP042295">
    <property type="protein sequence ID" value="QDY86679.1"/>
    <property type="molecule type" value="Genomic_DNA"/>
</dbReference>
<evidence type="ECO:0000313" key="2">
    <source>
        <dbReference type="EMBL" id="QDY86679.1"/>
    </source>
</evidence>
<name>A0A5B8JWS7_9MOLU</name>
<dbReference type="InterPro" id="IPR001087">
    <property type="entry name" value="GDSL"/>
</dbReference>
<dbReference type="OrthoDB" id="399880at2"/>
<protein>
    <submittedName>
        <fullName evidence="2">Uncharacterized protein</fullName>
    </submittedName>
</protein>
<dbReference type="GO" id="GO:0016788">
    <property type="term" value="F:hydrolase activity, acting on ester bonds"/>
    <property type="evidence" value="ECO:0007669"/>
    <property type="project" value="InterPro"/>
</dbReference>
<dbReference type="RefSeq" id="WP_146368303.1">
    <property type="nucleotide sequence ID" value="NZ_CP042295.1"/>
</dbReference>
<proteinExistence type="predicted"/>
<keyword evidence="1" id="KW-1133">Transmembrane helix</keyword>
<keyword evidence="1" id="KW-0812">Transmembrane</keyword>